<dbReference type="EMBL" id="CM056741">
    <property type="protein sequence ID" value="KAJ8685330.1"/>
    <property type="molecule type" value="Genomic_DNA"/>
</dbReference>
<evidence type="ECO:0000313" key="2">
    <source>
        <dbReference type="Proteomes" id="UP001239111"/>
    </source>
</evidence>
<gene>
    <name evidence="1" type="ORF">QAD02_021123</name>
</gene>
<keyword evidence="2" id="KW-1185">Reference proteome</keyword>
<evidence type="ECO:0000313" key="1">
    <source>
        <dbReference type="EMBL" id="KAJ8685330.1"/>
    </source>
</evidence>
<reference evidence="1" key="1">
    <citation type="submission" date="2023-04" db="EMBL/GenBank/DDBJ databases">
        <title>A chromosome-level genome assembly of the parasitoid wasp Eretmocerus hayati.</title>
        <authorList>
            <person name="Zhong Y."/>
            <person name="Liu S."/>
            <person name="Liu Y."/>
        </authorList>
    </citation>
    <scope>NUCLEOTIDE SEQUENCE</scope>
    <source>
        <strain evidence="1">ZJU_SS_LIU_2023</strain>
    </source>
</reference>
<protein>
    <submittedName>
        <fullName evidence="1">Uncharacterized protein</fullName>
    </submittedName>
</protein>
<name>A0ACC2PNY5_9HYME</name>
<accession>A0ACC2PNY5</accession>
<sequence>MAIPSCIFVCAKVDEEVHLLDAVKFAYIRDTRKSSSEAEKWKKIELPRILDRSAGYHTSCYEEYKKSVPVCVFGCTSVQDVILFTEDKLESCKKTLAIRQRFELKYKETRLPSTVDDSHGYHASCLKNFSSLKRTYRDMFEREASLVQQSGVDGGETSSEMSMPSGSAPAEDPCVPSSSTEPEPSSSTDQQENVNLNVSNGEGDTTVCIICNQPRKRANSSGYMTMHSSSEASLKGNLLQAAALEDDEEMVQKVEILTEDAVINYHNPCKTGYLRNYLKEYGKNAKHPPSNWRVSRDAHANASRKIIEYVKEKVVDQKMSLMVDILIDVYVESYNNCLDDDEEMPAVKPGVLIQKLMNGLMNEIQIVTFNKKKIVAPRDGCIINQETFSKLQENESIIKCALALRRLILSTPINKLPSDIKVDDLLKGECQVPHELSEFLKCLICGRDTKNKESSRYIRKANYCAQDIIYAVHRGKVLPSKHIKLGLTLKSLTSSRRAIDVLNGYGHIPSYTVLVGLETEATFSCSGKSNICPDDIVLRPDLGTGVAYNNFDRNIETQSGNDTMHDTVGIIYQNVVESDTDSEDDENAVQETPGRTARRRRFESNVLQIAEYNRHVTYHKTFIPPDSPLRVVESNIFYSARIFDNLFMMAHYAEIPNTPMWVGYESLRIEDTSPKQKVSYLKPINASPTNKAIVLKTLEMSQEIATECSMPCIQVTYDLAIYKVALRIQCTESPRFDNVFVHSGAFHIYMLYFRAIGKYTEDCGLIHLMVESGLLASGSVNGFLQGKHYNRCKRLHPIVALALQLLHFESFLATSDIDLPDDFAGILMSFQGEQLPDRILESELLCEILEKYESYTDKTLQGEHGKTAQFYATYIKFVQNYHMMSRSIRTGNIQMYKAMLLKLSSIMYSFNQTNYCRWLLVYHDNLLRVADSNPSLELDLQKGLFGIKRTDKPFSRGPVDQTLEQTYNADAAKRLKSVSHFTNSISARER</sequence>
<proteinExistence type="predicted"/>
<dbReference type="Proteomes" id="UP001239111">
    <property type="component" value="Chromosome 1"/>
</dbReference>
<organism evidence="1 2">
    <name type="scientific">Eretmocerus hayati</name>
    <dbReference type="NCBI Taxonomy" id="131215"/>
    <lineage>
        <taxon>Eukaryota</taxon>
        <taxon>Metazoa</taxon>
        <taxon>Ecdysozoa</taxon>
        <taxon>Arthropoda</taxon>
        <taxon>Hexapoda</taxon>
        <taxon>Insecta</taxon>
        <taxon>Pterygota</taxon>
        <taxon>Neoptera</taxon>
        <taxon>Endopterygota</taxon>
        <taxon>Hymenoptera</taxon>
        <taxon>Apocrita</taxon>
        <taxon>Proctotrupomorpha</taxon>
        <taxon>Chalcidoidea</taxon>
        <taxon>Aphelinidae</taxon>
        <taxon>Aphelininae</taxon>
        <taxon>Eretmocerus</taxon>
    </lineage>
</organism>
<comment type="caution">
    <text evidence="1">The sequence shown here is derived from an EMBL/GenBank/DDBJ whole genome shotgun (WGS) entry which is preliminary data.</text>
</comment>